<organism evidence="6">
    <name type="scientific">Anthurium amnicola</name>
    <dbReference type="NCBI Taxonomy" id="1678845"/>
    <lineage>
        <taxon>Eukaryota</taxon>
        <taxon>Viridiplantae</taxon>
        <taxon>Streptophyta</taxon>
        <taxon>Embryophyta</taxon>
        <taxon>Tracheophyta</taxon>
        <taxon>Spermatophyta</taxon>
        <taxon>Magnoliopsida</taxon>
        <taxon>Liliopsida</taxon>
        <taxon>Araceae</taxon>
        <taxon>Pothoideae</taxon>
        <taxon>Potheae</taxon>
        <taxon>Anthurium</taxon>
    </lineage>
</organism>
<evidence type="ECO:0000256" key="4">
    <source>
        <dbReference type="SAM" id="MobiDB-lite"/>
    </source>
</evidence>
<dbReference type="InterPro" id="IPR006456">
    <property type="entry name" value="ZF_HD_homeobox_Cys/His_dimer"/>
</dbReference>
<dbReference type="GO" id="GO:0005634">
    <property type="term" value="C:nucleus"/>
    <property type="evidence" value="ECO:0007669"/>
    <property type="project" value="TreeGrafter"/>
</dbReference>
<dbReference type="PANTHER" id="PTHR31948">
    <property type="entry name" value="ZINC-FINGER HOMEODOMAIN PROTEIN 2"/>
    <property type="match status" value="1"/>
</dbReference>
<keyword evidence="3" id="KW-0862">Zinc</keyword>
<keyword evidence="6" id="KW-0238">DNA-binding</keyword>
<keyword evidence="2" id="KW-0863">Zinc-finger</keyword>
<dbReference type="Pfam" id="PF04770">
    <property type="entry name" value="ZF-HD_dimer"/>
    <property type="match status" value="1"/>
</dbReference>
<feature type="domain" description="ZF-HD dimerization-type" evidence="5">
    <location>
        <begin position="170"/>
        <end position="219"/>
    </location>
</feature>
<reference evidence="6" key="1">
    <citation type="submission" date="2015-07" db="EMBL/GenBank/DDBJ databases">
        <title>Transcriptome Assembly of Anthurium amnicola.</title>
        <authorList>
            <person name="Suzuki J."/>
        </authorList>
    </citation>
    <scope>NUCLEOTIDE SEQUENCE</scope>
</reference>
<dbReference type="NCBIfam" id="TIGR01566">
    <property type="entry name" value="ZF_HD_prot_N"/>
    <property type="match status" value="1"/>
</dbReference>
<evidence type="ECO:0000256" key="3">
    <source>
        <dbReference type="ARBA" id="ARBA00022833"/>
    </source>
</evidence>
<protein>
    <submittedName>
        <fullName evidence="6">ZF-HD homeobox protein At4g24660</fullName>
    </submittedName>
</protein>
<gene>
    <name evidence="6" type="primary">At4g24660_14</name>
    <name evidence="6" type="ORF">g.88586</name>
</gene>
<keyword evidence="6" id="KW-0371">Homeobox</keyword>
<sequence length="236" mass="24851">AFCHHRLYYTGYRWRPNQPNDLSESEYLFTLFTTHPTKVNPPNGGFHTNLPLPAGSGGYGLPSLPPLSLIALLLSLSLASSPSPSCPFNSMPTSSSSSSLHLSPYSRRRSRGAAPASAGVEQPAGAAKGAAGTESSRAKGAPGGMGPQMDPKGVPNGRPVAPKEEKVVRYRECRKNHAASIGGYAVDGCREFMAGGEEGTSAALKCAACSCHRSFHKREVEEEVPCDCSSDSGSLR</sequence>
<proteinExistence type="predicted"/>
<feature type="non-terminal residue" evidence="6">
    <location>
        <position position="1"/>
    </location>
</feature>
<dbReference type="GO" id="GO:0008270">
    <property type="term" value="F:zinc ion binding"/>
    <property type="evidence" value="ECO:0007669"/>
    <property type="project" value="UniProtKB-KW"/>
</dbReference>
<dbReference type="PROSITE" id="PS51523">
    <property type="entry name" value="ZF_HD_DIMER"/>
    <property type="match status" value="1"/>
</dbReference>
<feature type="region of interest" description="Disordered" evidence="4">
    <location>
        <begin position="85"/>
        <end position="164"/>
    </location>
</feature>
<evidence type="ECO:0000259" key="5">
    <source>
        <dbReference type="PROSITE" id="PS51523"/>
    </source>
</evidence>
<evidence type="ECO:0000313" key="6">
    <source>
        <dbReference type="EMBL" id="JAT49025.1"/>
    </source>
</evidence>
<accession>A0A1D1Y306</accession>
<dbReference type="AlphaFoldDB" id="A0A1D1Y306"/>
<feature type="compositionally biased region" description="Low complexity" evidence="4">
    <location>
        <begin position="94"/>
        <end position="105"/>
    </location>
</feature>
<dbReference type="EMBL" id="GDJX01018911">
    <property type="protein sequence ID" value="JAT49025.1"/>
    <property type="molecule type" value="Transcribed_RNA"/>
</dbReference>
<evidence type="ECO:0000256" key="1">
    <source>
        <dbReference type="ARBA" id="ARBA00022723"/>
    </source>
</evidence>
<keyword evidence="1" id="KW-0479">Metal-binding</keyword>
<name>A0A1D1Y306_9ARAE</name>
<dbReference type="GO" id="GO:0003700">
    <property type="term" value="F:DNA-binding transcription factor activity"/>
    <property type="evidence" value="ECO:0007669"/>
    <property type="project" value="TreeGrafter"/>
</dbReference>
<dbReference type="PANTHER" id="PTHR31948:SF171">
    <property type="entry name" value="HOMEOBOX DOMAIN-CONTAINING PROTEIN"/>
    <property type="match status" value="1"/>
</dbReference>
<dbReference type="GO" id="GO:0050793">
    <property type="term" value="P:regulation of developmental process"/>
    <property type="evidence" value="ECO:0007669"/>
    <property type="project" value="TreeGrafter"/>
</dbReference>
<evidence type="ECO:0000256" key="2">
    <source>
        <dbReference type="ARBA" id="ARBA00022771"/>
    </source>
</evidence>
<dbReference type="GO" id="GO:0000976">
    <property type="term" value="F:transcription cis-regulatory region binding"/>
    <property type="evidence" value="ECO:0007669"/>
    <property type="project" value="TreeGrafter"/>
</dbReference>